<reference evidence="1 2" key="1">
    <citation type="submission" date="2020-08" db="EMBL/GenBank/DDBJ databases">
        <title>Plant Genome Project.</title>
        <authorList>
            <person name="Zhang R.-G."/>
        </authorList>
    </citation>
    <scope>NUCLEOTIDE SEQUENCE [LARGE SCALE GENOMIC DNA]</scope>
    <source>
        <tissue evidence="1">Rhizome</tissue>
    </source>
</reference>
<keyword evidence="2" id="KW-1185">Reference proteome</keyword>
<dbReference type="EMBL" id="JACMSC010000007">
    <property type="protein sequence ID" value="KAG6515134.1"/>
    <property type="molecule type" value="Genomic_DNA"/>
</dbReference>
<sequence>MDEVLTAADMAASNASVGHGPPPTLSSNIPLLSAVLAFSVAQFLKPFTTLYKEKRWDSRRLLGSGGMPSSHSATVAALSVAVGLQEGIGSTSFALAVILASIVCTSLDSTSFLSCFTEQFVPDLPFAIYISSHVMYDASGIRLHAGRQAELLNHIVCELPPEHPISNFRPLREPLGHTPLQLASVMTQVLDTGLCRGPTRLYSILSLEKLCLGSLI</sequence>
<dbReference type="Proteomes" id="UP000734854">
    <property type="component" value="Unassembled WGS sequence"/>
</dbReference>
<protein>
    <recommendedName>
        <fullName evidence="3">Acid phosphatase/vanadium-dependent haloperoxidase-related protein</fullName>
    </recommendedName>
</protein>
<gene>
    <name evidence="1" type="ORF">ZIOFF_025519</name>
</gene>
<dbReference type="Pfam" id="PF02681">
    <property type="entry name" value="DUF212"/>
    <property type="match status" value="2"/>
</dbReference>
<dbReference type="PANTHER" id="PTHR31446:SF29">
    <property type="entry name" value="ACID PHOSPHATASE_VANADIUM-DEPENDENT HALOPEROXIDASE-RELATED PROTEIN"/>
    <property type="match status" value="1"/>
</dbReference>
<accession>A0A8J5LEN7</accession>
<dbReference type="AlphaFoldDB" id="A0A8J5LEN7"/>
<dbReference type="InterPro" id="IPR003832">
    <property type="entry name" value="DUF212"/>
</dbReference>
<organism evidence="1 2">
    <name type="scientific">Zingiber officinale</name>
    <name type="common">Ginger</name>
    <name type="synonym">Amomum zingiber</name>
    <dbReference type="NCBI Taxonomy" id="94328"/>
    <lineage>
        <taxon>Eukaryota</taxon>
        <taxon>Viridiplantae</taxon>
        <taxon>Streptophyta</taxon>
        <taxon>Embryophyta</taxon>
        <taxon>Tracheophyta</taxon>
        <taxon>Spermatophyta</taxon>
        <taxon>Magnoliopsida</taxon>
        <taxon>Liliopsida</taxon>
        <taxon>Zingiberales</taxon>
        <taxon>Zingiberaceae</taxon>
        <taxon>Zingiber</taxon>
    </lineage>
</organism>
<comment type="caution">
    <text evidence="1">The sequence shown here is derived from an EMBL/GenBank/DDBJ whole genome shotgun (WGS) entry which is preliminary data.</text>
</comment>
<evidence type="ECO:0008006" key="3">
    <source>
        <dbReference type="Google" id="ProtNLM"/>
    </source>
</evidence>
<evidence type="ECO:0000313" key="2">
    <source>
        <dbReference type="Proteomes" id="UP000734854"/>
    </source>
</evidence>
<dbReference type="PANTHER" id="PTHR31446">
    <property type="entry name" value="ACID PHOSPHATASE/VANADIUM-DEPENDENT HALOPEROXIDASE-RELATED PROTEIN"/>
    <property type="match status" value="1"/>
</dbReference>
<evidence type="ECO:0000313" key="1">
    <source>
        <dbReference type="EMBL" id="KAG6515134.1"/>
    </source>
</evidence>
<proteinExistence type="predicted"/>
<name>A0A8J5LEN7_ZINOF</name>